<dbReference type="EMBL" id="VSRR010005339">
    <property type="protein sequence ID" value="MPC42190.1"/>
    <property type="molecule type" value="Genomic_DNA"/>
</dbReference>
<proteinExistence type="predicted"/>
<comment type="caution">
    <text evidence="1">The sequence shown here is derived from an EMBL/GenBank/DDBJ whole genome shotgun (WGS) entry which is preliminary data.</text>
</comment>
<gene>
    <name evidence="1" type="ORF">E2C01_035805</name>
</gene>
<protein>
    <submittedName>
        <fullName evidence="1">Uncharacterized protein</fullName>
    </submittedName>
</protein>
<reference evidence="1 2" key="1">
    <citation type="submission" date="2019-05" db="EMBL/GenBank/DDBJ databases">
        <title>Another draft genome of Portunus trituberculatus and its Hox gene families provides insights of decapod evolution.</title>
        <authorList>
            <person name="Jeong J.-H."/>
            <person name="Song I."/>
            <person name="Kim S."/>
            <person name="Choi T."/>
            <person name="Kim D."/>
            <person name="Ryu S."/>
            <person name="Kim W."/>
        </authorList>
    </citation>
    <scope>NUCLEOTIDE SEQUENCE [LARGE SCALE GENOMIC DNA]</scope>
    <source>
        <tissue evidence="1">Muscle</tissue>
    </source>
</reference>
<dbReference type="Proteomes" id="UP000324222">
    <property type="component" value="Unassembled WGS sequence"/>
</dbReference>
<evidence type="ECO:0000313" key="1">
    <source>
        <dbReference type="EMBL" id="MPC42190.1"/>
    </source>
</evidence>
<accession>A0A5B7F450</accession>
<evidence type="ECO:0000313" key="2">
    <source>
        <dbReference type="Proteomes" id="UP000324222"/>
    </source>
</evidence>
<organism evidence="1 2">
    <name type="scientific">Portunus trituberculatus</name>
    <name type="common">Swimming crab</name>
    <name type="synonym">Neptunus trituberculatus</name>
    <dbReference type="NCBI Taxonomy" id="210409"/>
    <lineage>
        <taxon>Eukaryota</taxon>
        <taxon>Metazoa</taxon>
        <taxon>Ecdysozoa</taxon>
        <taxon>Arthropoda</taxon>
        <taxon>Crustacea</taxon>
        <taxon>Multicrustacea</taxon>
        <taxon>Malacostraca</taxon>
        <taxon>Eumalacostraca</taxon>
        <taxon>Eucarida</taxon>
        <taxon>Decapoda</taxon>
        <taxon>Pleocyemata</taxon>
        <taxon>Brachyura</taxon>
        <taxon>Eubrachyura</taxon>
        <taxon>Portunoidea</taxon>
        <taxon>Portunidae</taxon>
        <taxon>Portuninae</taxon>
        <taxon>Portunus</taxon>
    </lineage>
</organism>
<keyword evidence="2" id="KW-1185">Reference proteome</keyword>
<dbReference type="AlphaFoldDB" id="A0A5B7F450"/>
<sequence>MQYTSDHQYSKTSVHDARIANGRKVRLLRQSGAALCAENGTGRLKRHNLNLKIKTKAGI</sequence>
<name>A0A5B7F450_PORTR</name>